<protein>
    <submittedName>
        <fullName evidence="5">Outer membrane protein assembly factor BamD</fullName>
    </submittedName>
</protein>
<keyword evidence="1 3" id="KW-0732">Signal</keyword>
<dbReference type="InterPro" id="IPR011990">
    <property type="entry name" value="TPR-like_helical_dom_sf"/>
</dbReference>
<proteinExistence type="predicted"/>
<reference evidence="5 6" key="1">
    <citation type="submission" date="2019-08" db="EMBL/GenBank/DDBJ databases">
        <title>Deep-cultivation of Planctomycetes and their phenomic and genomic characterization uncovers novel biology.</title>
        <authorList>
            <person name="Wiegand S."/>
            <person name="Jogler M."/>
            <person name="Boedeker C."/>
            <person name="Pinto D."/>
            <person name="Vollmers J."/>
            <person name="Rivas-Marin E."/>
            <person name="Kohn T."/>
            <person name="Peeters S.H."/>
            <person name="Heuer A."/>
            <person name="Rast P."/>
            <person name="Oberbeckmann S."/>
            <person name="Bunk B."/>
            <person name="Jeske O."/>
            <person name="Meyerdierks A."/>
            <person name="Storesund J.E."/>
            <person name="Kallscheuer N."/>
            <person name="Luecker S."/>
            <person name="Lage O.M."/>
            <person name="Pohl T."/>
            <person name="Merkel B.J."/>
            <person name="Hornburger P."/>
            <person name="Mueller R.-W."/>
            <person name="Bruemmer F."/>
            <person name="Labrenz M."/>
            <person name="Spormann A.M."/>
            <person name="Op den Camp H."/>
            <person name="Overmann J."/>
            <person name="Amann R."/>
            <person name="Jetten M.S.M."/>
            <person name="Mascher T."/>
            <person name="Medema M.H."/>
            <person name="Devos D.P."/>
            <person name="Kaster A.-K."/>
            <person name="Ovreas L."/>
            <person name="Rohde M."/>
            <person name="Galperin M.Y."/>
            <person name="Jogler C."/>
        </authorList>
    </citation>
    <scope>NUCLEOTIDE SEQUENCE [LARGE SCALE GENOMIC DNA]</scope>
    <source>
        <strain evidence="5 6">Pr1d</strain>
    </source>
</reference>
<feature type="chain" id="PRO_5022831630" evidence="3">
    <location>
        <begin position="28"/>
        <end position="461"/>
    </location>
</feature>
<evidence type="ECO:0000313" key="5">
    <source>
        <dbReference type="EMBL" id="QEG34291.1"/>
    </source>
</evidence>
<name>A0A5B9QJE6_9BACT</name>
<dbReference type="OrthoDB" id="274477at2"/>
<dbReference type="Pfam" id="PF13525">
    <property type="entry name" value="YfiO"/>
    <property type="match status" value="1"/>
</dbReference>
<sequence length="461" mass="52939" precursor="true">MQRNFTLLITCSFLVLFHLVGIQTCPAWGPTDWFTSSGDAAQVGTPEWWKKHKKTAEFVPGEGFRVKGVDGYFDDQGRPIQTSVAKVVKRKEAVGLLNEMHVVEQVDELKSQFGMGTDETLAQQSYAIGEDFFRRQEYAKAAKAFKEAISRGTDTQIEQDALFYQAESYFFDEKYSSAIGLYEELLDKYPNSLHLDKVVRRQFEIARYWEQYHNYDPNWVTTPNLIDDTRPLFDTLGHAMKTYENIRLKDPTGPLADSAVMTTANSYFLRGRYNDADYQYKLLREEYPQSEHQFEAHILGLQCKLRIYQGPNYDGGPLEDAKKLAKQLKQQFGGELSREERERLATIQAQLNEALAERDYAVAKYYDETEHYGSAKFYYAKVAKDYPESALGMKARERYQEIAGEPDHPETKVAWFLNMFPENRERKTLQRVPLLAPESEINIATQSPPGTGNVTQASAQE</sequence>
<dbReference type="RefSeq" id="WP_148072961.1">
    <property type="nucleotide sequence ID" value="NZ_CP042913.1"/>
</dbReference>
<dbReference type="AlphaFoldDB" id="A0A5B9QJE6"/>
<feature type="domain" description="Outer membrane lipoprotein BamD-like" evidence="4">
    <location>
        <begin position="237"/>
        <end position="394"/>
    </location>
</feature>
<dbReference type="EMBL" id="CP042913">
    <property type="protein sequence ID" value="QEG34291.1"/>
    <property type="molecule type" value="Genomic_DNA"/>
</dbReference>
<organism evidence="5 6">
    <name type="scientific">Bythopirellula goksoeyrii</name>
    <dbReference type="NCBI Taxonomy" id="1400387"/>
    <lineage>
        <taxon>Bacteria</taxon>
        <taxon>Pseudomonadati</taxon>
        <taxon>Planctomycetota</taxon>
        <taxon>Planctomycetia</taxon>
        <taxon>Pirellulales</taxon>
        <taxon>Lacipirellulaceae</taxon>
        <taxon>Bythopirellula</taxon>
    </lineage>
</organism>
<feature type="signal peptide" evidence="3">
    <location>
        <begin position="1"/>
        <end position="27"/>
    </location>
</feature>
<evidence type="ECO:0000256" key="3">
    <source>
        <dbReference type="SAM" id="SignalP"/>
    </source>
</evidence>
<feature type="region of interest" description="Disordered" evidence="2">
    <location>
        <begin position="442"/>
        <end position="461"/>
    </location>
</feature>
<evidence type="ECO:0000256" key="2">
    <source>
        <dbReference type="SAM" id="MobiDB-lite"/>
    </source>
</evidence>
<accession>A0A5B9QJE6</accession>
<gene>
    <name evidence="5" type="primary">bamD</name>
    <name evidence="5" type="ORF">Pr1d_15650</name>
</gene>
<dbReference type="Pfam" id="PF13174">
    <property type="entry name" value="TPR_6"/>
    <property type="match status" value="1"/>
</dbReference>
<evidence type="ECO:0000256" key="1">
    <source>
        <dbReference type="ARBA" id="ARBA00022729"/>
    </source>
</evidence>
<dbReference type="Gene3D" id="1.25.40.10">
    <property type="entry name" value="Tetratricopeptide repeat domain"/>
    <property type="match status" value="2"/>
</dbReference>
<keyword evidence="6" id="KW-1185">Reference proteome</keyword>
<evidence type="ECO:0000259" key="4">
    <source>
        <dbReference type="Pfam" id="PF13525"/>
    </source>
</evidence>
<evidence type="ECO:0000313" key="6">
    <source>
        <dbReference type="Proteomes" id="UP000323917"/>
    </source>
</evidence>
<dbReference type="InterPro" id="IPR039565">
    <property type="entry name" value="BamD-like"/>
</dbReference>
<dbReference type="Proteomes" id="UP000323917">
    <property type="component" value="Chromosome"/>
</dbReference>
<dbReference type="KEGG" id="bgok:Pr1d_15650"/>
<dbReference type="InterPro" id="IPR019734">
    <property type="entry name" value="TPR_rpt"/>
</dbReference>
<dbReference type="SUPFAM" id="SSF48452">
    <property type="entry name" value="TPR-like"/>
    <property type="match status" value="1"/>
</dbReference>